<name>A0ACC3NGA7_9PEZI</name>
<reference evidence="1" key="1">
    <citation type="submission" date="2023-07" db="EMBL/GenBank/DDBJ databases">
        <title>Black Yeasts Isolated from many extreme environments.</title>
        <authorList>
            <person name="Coleine C."/>
            <person name="Stajich J.E."/>
            <person name="Selbmann L."/>
        </authorList>
    </citation>
    <scope>NUCLEOTIDE SEQUENCE</scope>
    <source>
        <strain evidence="1">CCFEE 5714</strain>
    </source>
</reference>
<dbReference type="EMBL" id="JAUTXU010000043">
    <property type="protein sequence ID" value="KAK3716305.1"/>
    <property type="molecule type" value="Genomic_DNA"/>
</dbReference>
<evidence type="ECO:0000313" key="1">
    <source>
        <dbReference type="EMBL" id="KAK3716305.1"/>
    </source>
</evidence>
<keyword evidence="2" id="KW-1185">Reference proteome</keyword>
<evidence type="ECO:0000313" key="2">
    <source>
        <dbReference type="Proteomes" id="UP001281147"/>
    </source>
</evidence>
<protein>
    <submittedName>
        <fullName evidence="1">Uncharacterized protein</fullName>
    </submittedName>
</protein>
<gene>
    <name evidence="1" type="ORF">LTR37_006455</name>
</gene>
<sequence length="254" mass="26876">MSILAGRNYIVTGGARGIGLAFCQAIVNAGGKVGILDILSEPHPDCRKLEEAGRAYYFEERLLNVLSGKQYKRLVAPLMGAGIGTDIPFVNITWSDFERVVAVNQTGTFFAVQLAVKQILSQPYDGKTGRGSVVMVASASASGSCPGHSLTAYGGTKGFVKSFTLQLGHELANFGIRVNSISPGYIETDLNLNLAKSRPAVKHYFDHAPPMQRIGQTTDLTGGLIYLLSDASAYVTGIDLPIDGGMSTGNGLTS</sequence>
<accession>A0ACC3NGA7</accession>
<organism evidence="1 2">
    <name type="scientific">Vermiconidia calcicola</name>
    <dbReference type="NCBI Taxonomy" id="1690605"/>
    <lineage>
        <taxon>Eukaryota</taxon>
        <taxon>Fungi</taxon>
        <taxon>Dikarya</taxon>
        <taxon>Ascomycota</taxon>
        <taxon>Pezizomycotina</taxon>
        <taxon>Dothideomycetes</taxon>
        <taxon>Dothideomycetidae</taxon>
        <taxon>Mycosphaerellales</taxon>
        <taxon>Extremaceae</taxon>
        <taxon>Vermiconidia</taxon>
    </lineage>
</organism>
<dbReference type="Proteomes" id="UP001281147">
    <property type="component" value="Unassembled WGS sequence"/>
</dbReference>
<comment type="caution">
    <text evidence="1">The sequence shown here is derived from an EMBL/GenBank/DDBJ whole genome shotgun (WGS) entry which is preliminary data.</text>
</comment>
<proteinExistence type="predicted"/>